<keyword evidence="1" id="KW-1133">Transmembrane helix</keyword>
<comment type="caution">
    <text evidence="2">The sequence shown here is derived from an EMBL/GenBank/DDBJ whole genome shotgun (WGS) entry which is preliminary data.</text>
</comment>
<dbReference type="AlphaFoldDB" id="A0A1X0QBB4"/>
<keyword evidence="1" id="KW-0812">Transmembrane</keyword>
<organism evidence="2 3">
    <name type="scientific">Hepatospora eriocheir</name>
    <dbReference type="NCBI Taxonomy" id="1081669"/>
    <lineage>
        <taxon>Eukaryota</taxon>
        <taxon>Fungi</taxon>
        <taxon>Fungi incertae sedis</taxon>
        <taxon>Microsporidia</taxon>
        <taxon>Hepatosporidae</taxon>
        <taxon>Hepatospora</taxon>
    </lineage>
</organism>
<name>A0A1X0QBB4_9MICR</name>
<dbReference type="VEuPathDB" id="MicrosporidiaDB:HERIO_1011"/>
<dbReference type="Proteomes" id="UP000192356">
    <property type="component" value="Unassembled WGS sequence"/>
</dbReference>
<dbReference type="EMBL" id="LVKB01000042">
    <property type="protein sequence ID" value="ORD97089.1"/>
    <property type="molecule type" value="Genomic_DNA"/>
</dbReference>
<keyword evidence="3" id="KW-1185">Reference proteome</keyword>
<evidence type="ECO:0000313" key="3">
    <source>
        <dbReference type="Proteomes" id="UP000192356"/>
    </source>
</evidence>
<sequence length="102" mass="12034">MDLERADSRTESMSEIIFDCLQDEIKQPDTYKRFEYLDNIKSKGYKSETKYRKYIEKICYLFCILGPLGVLAYILIGVFSKIHQSILYFPNQNVTVQNFTIV</sequence>
<gene>
    <name evidence="2" type="ORF">HERIO_1011</name>
</gene>
<evidence type="ECO:0000313" key="2">
    <source>
        <dbReference type="EMBL" id="ORD97089.1"/>
    </source>
</evidence>
<protein>
    <submittedName>
        <fullName evidence="2">Uncharacterized protein</fullName>
    </submittedName>
</protein>
<reference evidence="2 3" key="1">
    <citation type="journal article" date="2017" name="Environ. Microbiol.">
        <title>Decay of the glycolytic pathway and adaptation to intranuclear parasitism within Enterocytozoonidae microsporidia.</title>
        <authorList>
            <person name="Wiredu Boakye D."/>
            <person name="Jaroenlak P."/>
            <person name="Prachumwat A."/>
            <person name="Williams T.A."/>
            <person name="Bateman K.S."/>
            <person name="Itsathitphaisarn O."/>
            <person name="Sritunyalucksana K."/>
            <person name="Paszkiewicz K.H."/>
            <person name="Moore K.A."/>
            <person name="Stentiford G.D."/>
            <person name="Williams B.A."/>
        </authorList>
    </citation>
    <scope>NUCLEOTIDE SEQUENCE [LARGE SCALE GENOMIC DNA]</scope>
    <source>
        <strain evidence="2 3">GB1</strain>
    </source>
</reference>
<proteinExistence type="predicted"/>
<evidence type="ECO:0000256" key="1">
    <source>
        <dbReference type="SAM" id="Phobius"/>
    </source>
</evidence>
<accession>A0A1X0QBB4</accession>
<feature type="transmembrane region" description="Helical" evidence="1">
    <location>
        <begin position="58"/>
        <end position="79"/>
    </location>
</feature>
<keyword evidence="1" id="KW-0472">Membrane</keyword>